<keyword evidence="1" id="KW-0732">Signal</keyword>
<feature type="signal peptide" evidence="1">
    <location>
        <begin position="1"/>
        <end position="21"/>
    </location>
</feature>
<reference evidence="2" key="1">
    <citation type="submission" date="2021-03" db="EMBL/GenBank/DDBJ databases">
        <authorList>
            <person name="Tagirdzhanova G."/>
        </authorList>
    </citation>
    <scope>NUCLEOTIDE SEQUENCE</scope>
</reference>
<name>A0A8H3EUA3_9LECA</name>
<evidence type="ECO:0000313" key="3">
    <source>
        <dbReference type="Proteomes" id="UP000664521"/>
    </source>
</evidence>
<sequence length="197" mass="22282">MHQANALLLLLSIHWIHTTSALTTPTIHSYRSYHDITTNPPEYNPSLALHPYRKAHVSTTPNPLGKRIALGDDWDLHWIDGPAYLPIGTAATVLADFYSQVMHQALENFHAHRAPLHQLSFQTGYLSLSWHCQRTPVPWDLIHTMAAQLLQMTLKGYTMQYIARFAHATGLEIDLDMAVGSVVISDANSSTRRRLRR</sequence>
<dbReference type="Proteomes" id="UP000664521">
    <property type="component" value="Unassembled WGS sequence"/>
</dbReference>
<evidence type="ECO:0000256" key="1">
    <source>
        <dbReference type="SAM" id="SignalP"/>
    </source>
</evidence>
<evidence type="ECO:0000313" key="2">
    <source>
        <dbReference type="EMBL" id="CAF9913601.1"/>
    </source>
</evidence>
<dbReference type="EMBL" id="CAJPDS010000013">
    <property type="protein sequence ID" value="CAF9913601.1"/>
    <property type="molecule type" value="Genomic_DNA"/>
</dbReference>
<protein>
    <submittedName>
        <fullName evidence="2">Uncharacterized protein</fullName>
    </submittedName>
</protein>
<proteinExistence type="predicted"/>
<feature type="chain" id="PRO_5034889650" evidence="1">
    <location>
        <begin position="22"/>
        <end position="197"/>
    </location>
</feature>
<organism evidence="2 3">
    <name type="scientific">Heterodermia speciosa</name>
    <dbReference type="NCBI Taxonomy" id="116794"/>
    <lineage>
        <taxon>Eukaryota</taxon>
        <taxon>Fungi</taxon>
        <taxon>Dikarya</taxon>
        <taxon>Ascomycota</taxon>
        <taxon>Pezizomycotina</taxon>
        <taxon>Lecanoromycetes</taxon>
        <taxon>OSLEUM clade</taxon>
        <taxon>Lecanoromycetidae</taxon>
        <taxon>Caliciales</taxon>
        <taxon>Physciaceae</taxon>
        <taxon>Heterodermia</taxon>
    </lineage>
</organism>
<dbReference type="OrthoDB" id="10466603at2759"/>
<accession>A0A8H3EUA3</accession>
<gene>
    <name evidence="2" type="ORF">HETSPECPRED_001607</name>
</gene>
<keyword evidence="3" id="KW-1185">Reference proteome</keyword>
<dbReference type="AlphaFoldDB" id="A0A8H3EUA3"/>
<comment type="caution">
    <text evidence="2">The sequence shown here is derived from an EMBL/GenBank/DDBJ whole genome shotgun (WGS) entry which is preliminary data.</text>
</comment>